<dbReference type="RefSeq" id="WP_010076578.1">
    <property type="nucleotide sequence ID" value="NC_014393.1"/>
</dbReference>
<keyword evidence="3" id="KW-1185">Reference proteome</keyword>
<gene>
    <name evidence="2" type="ordered locus">Clocel_0818</name>
</gene>
<name>D9SSJ1_CLOC7</name>
<dbReference type="EMBL" id="CP002160">
    <property type="protein sequence ID" value="ADL50588.1"/>
    <property type="molecule type" value="Genomic_DNA"/>
</dbReference>
<feature type="transmembrane region" description="Helical" evidence="1">
    <location>
        <begin position="125"/>
        <end position="144"/>
    </location>
</feature>
<protein>
    <submittedName>
        <fullName evidence="2">Uncharacterized protein</fullName>
    </submittedName>
</protein>
<feature type="transmembrane region" description="Helical" evidence="1">
    <location>
        <begin position="156"/>
        <end position="181"/>
    </location>
</feature>
<accession>D9SSJ1</accession>
<keyword evidence="1" id="KW-1133">Transmembrane helix</keyword>
<feature type="transmembrane region" description="Helical" evidence="1">
    <location>
        <begin position="12"/>
        <end position="30"/>
    </location>
</feature>
<feature type="transmembrane region" description="Helical" evidence="1">
    <location>
        <begin position="99"/>
        <end position="118"/>
    </location>
</feature>
<sequence length="821" mass="99665">MEKLIGEVKYLCREIILQVISIAIFYLLVYKINMNIYLVSIMGTAVFLTCNDIYNESSYMRSYYKFKVKDVILQYKYQIAIYLLELVAMFLVSNRIGLIQSKILYSIFLLTFNLYNTINLKMKIYAKWLAFIGVFPLIAMLIKGNTIGDMYVKNPLTMLGVVTGGITALITMLIFMVNFNVNDIYLGKSKSKVYLEDRVLIQFFKSRIFKSTFFVFLIVTLKLCGIVFKVTYIYQVLESIKLLSGLLDIIEKYYKNAGIFSFLILSLTILLAIMGNVEQLFHTMKFKEDEMRYLKRKIEQSIVRKYERLLYDKEDTKYFFEELTNEYKKIKEDEKGKFLEVVFNTNFNNYIDDFINKITGEKLDDFLNNKYNWIQENISIKEILEKRLLADVLSLSYLDKSKFNNFKVDLRYRINYFRENENDIRINLIDKFIKLEKQEAWEFIHSLIEEILRNNRLSKDTGFVKYVFEKVMRNFVKIDNLESNIVYKLLRENKYNEESEKLKNEVFILYLYDQKISDLERCKYKELLNLLSEEYKISWALYKIFEEKYKWSKDVEFAFEVLYETDLEKVESYYWDIIAGARKPKKRIEVLEIILSILDKSRLKYRMRNKYEFIFQNLKREINYEFEEILKKIDINIFKFILIRDWVNEDYISYYIEELKYFDEKIDNRVLINNIFNKFLLYVKYRVIEKNRHITELIYQLTRKYREVIVENIYHINDWKIIMYLENKIDNVFRIHFEANHKNIRNDSTLAYFSVLLDKNRYEELYSDKKFKKELYISLSEYMRIHNKTLEETIDKFKQYRNLSELEERVLKREIDYVLMV</sequence>
<evidence type="ECO:0000256" key="1">
    <source>
        <dbReference type="SAM" id="Phobius"/>
    </source>
</evidence>
<dbReference type="KEGG" id="ccb:Clocel_0818"/>
<feature type="transmembrane region" description="Helical" evidence="1">
    <location>
        <begin position="257"/>
        <end position="277"/>
    </location>
</feature>
<dbReference type="Proteomes" id="UP000002730">
    <property type="component" value="Chromosome"/>
</dbReference>
<dbReference type="STRING" id="573061.Clocel_0818"/>
<evidence type="ECO:0000313" key="2">
    <source>
        <dbReference type="EMBL" id="ADL50588.1"/>
    </source>
</evidence>
<dbReference type="OrthoDB" id="2399905at2"/>
<dbReference type="HOGENOM" id="CLU_344434_0_0_9"/>
<keyword evidence="1" id="KW-0812">Transmembrane</keyword>
<feature type="transmembrane region" description="Helical" evidence="1">
    <location>
        <begin position="213"/>
        <end position="237"/>
    </location>
</feature>
<reference evidence="2 3" key="1">
    <citation type="submission" date="2010-08" db="EMBL/GenBank/DDBJ databases">
        <title>Complete sequence of Clostridium cellulovorans 743B.</title>
        <authorList>
            <consortium name="US DOE Joint Genome Institute"/>
            <person name="Lucas S."/>
            <person name="Copeland A."/>
            <person name="Lapidus A."/>
            <person name="Cheng J.-F."/>
            <person name="Bruce D."/>
            <person name="Goodwin L."/>
            <person name="Pitluck S."/>
            <person name="Chertkov O."/>
            <person name="Detter J.C."/>
            <person name="Han C."/>
            <person name="Tapia R."/>
            <person name="Land M."/>
            <person name="Hauser L."/>
            <person name="Chang Y.-J."/>
            <person name="Jeffries C."/>
            <person name="Kyrpides N."/>
            <person name="Ivanova N."/>
            <person name="Mikhailova N."/>
            <person name="Hemme C.L."/>
            <person name="Woyke T."/>
        </authorList>
    </citation>
    <scope>NUCLEOTIDE SEQUENCE [LARGE SCALE GENOMIC DNA]</scope>
    <source>
        <strain evidence="3">ATCC 35296 / DSM 3052 / OCM 3 / 743B</strain>
    </source>
</reference>
<keyword evidence="1" id="KW-0472">Membrane</keyword>
<dbReference type="AlphaFoldDB" id="D9SSJ1"/>
<feature type="transmembrane region" description="Helical" evidence="1">
    <location>
        <begin position="75"/>
        <end position="93"/>
    </location>
</feature>
<organism evidence="2 3">
    <name type="scientific">Clostridium cellulovorans (strain ATCC 35296 / DSM 3052 / OCM 3 / 743B)</name>
    <dbReference type="NCBI Taxonomy" id="573061"/>
    <lineage>
        <taxon>Bacteria</taxon>
        <taxon>Bacillati</taxon>
        <taxon>Bacillota</taxon>
        <taxon>Clostridia</taxon>
        <taxon>Eubacteriales</taxon>
        <taxon>Clostridiaceae</taxon>
        <taxon>Clostridium</taxon>
    </lineage>
</organism>
<proteinExistence type="predicted"/>
<evidence type="ECO:0000313" key="3">
    <source>
        <dbReference type="Proteomes" id="UP000002730"/>
    </source>
</evidence>